<dbReference type="Proteomes" id="UP000515679">
    <property type="component" value="Chromosome"/>
</dbReference>
<dbReference type="RefSeq" id="WP_182303298.1">
    <property type="nucleotide sequence ID" value="NZ_CP041969.1"/>
</dbReference>
<evidence type="ECO:0000256" key="1">
    <source>
        <dbReference type="ARBA" id="ARBA00022603"/>
    </source>
</evidence>
<dbReference type="GO" id="GO:0016279">
    <property type="term" value="F:protein-lysine N-methyltransferase activity"/>
    <property type="evidence" value="ECO:0007669"/>
    <property type="project" value="InterPro"/>
</dbReference>
<proteinExistence type="predicted"/>
<dbReference type="GO" id="GO:0032259">
    <property type="term" value="P:methylation"/>
    <property type="evidence" value="ECO:0007669"/>
    <property type="project" value="UniProtKB-KW"/>
</dbReference>
<dbReference type="CDD" id="cd02440">
    <property type="entry name" value="AdoMet_MTases"/>
    <property type="match status" value="1"/>
</dbReference>
<sequence length="198" mass="21479">MDLGFRETLTLLIVVIVLSALLSIVGVSWRNGISPMPSSRQVRRVVAAEAQRLAAPGLIVEAGSGWGTLGIEVAKSCKESRVVGIENSPIPLRVSQVAAWLAFGVRPKPRAARSSLSGPSVSFRRGNIYKVPYAAADLVICYLYPGAMKRLSSIFRDQLAPGASVISVCFAIPDWQPVRVITCNDLYRTKVYVYKTNS</sequence>
<keyword evidence="4" id="KW-1133">Transmembrane helix</keyword>
<dbReference type="PANTHER" id="PTHR13610">
    <property type="entry name" value="METHYLTRANSFERASE DOMAIN-CONTAINING PROTEIN"/>
    <property type="match status" value="1"/>
</dbReference>
<keyword evidence="1 5" id="KW-0489">Methyltransferase</keyword>
<keyword evidence="6" id="KW-1185">Reference proteome</keyword>
<feature type="transmembrane region" description="Helical" evidence="4">
    <location>
        <begin position="9"/>
        <end position="29"/>
    </location>
</feature>
<name>A0A7G5BY84_9BACL</name>
<keyword evidence="4" id="KW-0812">Transmembrane</keyword>
<keyword evidence="2 5" id="KW-0808">Transferase</keyword>
<evidence type="ECO:0000313" key="5">
    <source>
        <dbReference type="EMBL" id="QMV41918.1"/>
    </source>
</evidence>
<organism evidence="5 6">
    <name type="scientific">Cohnella cholangitidis</name>
    <dbReference type="NCBI Taxonomy" id="2598458"/>
    <lineage>
        <taxon>Bacteria</taxon>
        <taxon>Bacillati</taxon>
        <taxon>Bacillota</taxon>
        <taxon>Bacilli</taxon>
        <taxon>Bacillales</taxon>
        <taxon>Paenibacillaceae</taxon>
        <taxon>Cohnella</taxon>
    </lineage>
</organism>
<dbReference type="InterPro" id="IPR026170">
    <property type="entry name" value="FAM173A/B"/>
</dbReference>
<dbReference type="SUPFAM" id="SSF53335">
    <property type="entry name" value="S-adenosyl-L-methionine-dependent methyltransferases"/>
    <property type="match status" value="1"/>
</dbReference>
<dbReference type="PANTHER" id="PTHR13610:SF9">
    <property type="entry name" value="FI06469P"/>
    <property type="match status" value="1"/>
</dbReference>
<evidence type="ECO:0000256" key="3">
    <source>
        <dbReference type="ARBA" id="ARBA00022691"/>
    </source>
</evidence>
<dbReference type="AlphaFoldDB" id="A0A7G5BY84"/>
<evidence type="ECO:0000256" key="2">
    <source>
        <dbReference type="ARBA" id="ARBA00022679"/>
    </source>
</evidence>
<keyword evidence="3" id="KW-0949">S-adenosyl-L-methionine</keyword>
<dbReference type="KEGG" id="cchl:FPL14_12515"/>
<dbReference type="Gene3D" id="3.40.50.150">
    <property type="entry name" value="Vaccinia Virus protein VP39"/>
    <property type="match status" value="1"/>
</dbReference>
<accession>A0A7G5BY84</accession>
<evidence type="ECO:0000256" key="4">
    <source>
        <dbReference type="SAM" id="Phobius"/>
    </source>
</evidence>
<dbReference type="InterPro" id="IPR029063">
    <property type="entry name" value="SAM-dependent_MTases_sf"/>
</dbReference>
<dbReference type="EMBL" id="CP041969">
    <property type="protein sequence ID" value="QMV41918.1"/>
    <property type="molecule type" value="Genomic_DNA"/>
</dbReference>
<evidence type="ECO:0000313" key="6">
    <source>
        <dbReference type="Proteomes" id="UP000515679"/>
    </source>
</evidence>
<gene>
    <name evidence="5" type="ORF">FPL14_12515</name>
</gene>
<protein>
    <submittedName>
        <fullName evidence="5">Class I SAM-dependent methyltransferase</fullName>
    </submittedName>
</protein>
<reference evidence="5 6" key="1">
    <citation type="submission" date="2019-07" db="EMBL/GenBank/DDBJ databases">
        <authorList>
            <person name="Kim J.K."/>
            <person name="Cheong H.-M."/>
            <person name="Choi Y."/>
            <person name="Hwang K.J."/>
            <person name="Lee S."/>
            <person name="Choi C."/>
        </authorList>
    </citation>
    <scope>NUCLEOTIDE SEQUENCE [LARGE SCALE GENOMIC DNA]</scope>
    <source>
        <strain evidence="5 6">KS 22</strain>
    </source>
</reference>
<keyword evidence="4" id="KW-0472">Membrane</keyword>